<keyword evidence="2" id="KW-1185">Reference proteome</keyword>
<dbReference type="AlphaFoldDB" id="A0A936YYL2"/>
<gene>
    <name evidence="1" type="ORF">JJ685_04300</name>
</gene>
<name>A0A936YYL2_9BURK</name>
<accession>A0A936YYL2</accession>
<evidence type="ECO:0000313" key="1">
    <source>
        <dbReference type="EMBL" id="MBL0390355.1"/>
    </source>
</evidence>
<proteinExistence type="predicted"/>
<reference evidence="1 2" key="1">
    <citation type="journal article" date="2017" name="Int. J. Syst. Evol. Microbiol.">
        <title>Ramlibacter monticola sp. nov., isolated from forest soil.</title>
        <authorList>
            <person name="Chaudhary D.K."/>
            <person name="Kim J."/>
        </authorList>
    </citation>
    <scope>NUCLEOTIDE SEQUENCE [LARGE SCALE GENOMIC DNA]</scope>
    <source>
        <strain evidence="1 2">KACC 19175</strain>
    </source>
</reference>
<sequence length="170" mass="19487">MSEEERQGAASPLPSRRFEGREEFRQLLRDALACAARDGWRDIILSDPDFEDWPLDERATAESLQAWSSSGRGIVLLARNYDRVLQRHARFVQWRRQWSHIVTAVACPSADRLDLPSALWSPAWVLERRDLERSNGFCGSEPERRVLLRESLAEWLQKATPAFPASTLGL</sequence>
<dbReference type="EMBL" id="JAEQNE010000001">
    <property type="protein sequence ID" value="MBL0390355.1"/>
    <property type="molecule type" value="Genomic_DNA"/>
</dbReference>
<organism evidence="1 2">
    <name type="scientific">Ramlibacter monticola</name>
    <dbReference type="NCBI Taxonomy" id="1926872"/>
    <lineage>
        <taxon>Bacteria</taxon>
        <taxon>Pseudomonadati</taxon>
        <taxon>Pseudomonadota</taxon>
        <taxon>Betaproteobacteria</taxon>
        <taxon>Burkholderiales</taxon>
        <taxon>Comamonadaceae</taxon>
        <taxon>Ramlibacter</taxon>
    </lineage>
</organism>
<dbReference type="RefSeq" id="WP_201672959.1">
    <property type="nucleotide sequence ID" value="NZ_JAEQNE010000001.1"/>
</dbReference>
<evidence type="ECO:0000313" key="2">
    <source>
        <dbReference type="Proteomes" id="UP000599109"/>
    </source>
</evidence>
<comment type="caution">
    <text evidence="1">The sequence shown here is derived from an EMBL/GenBank/DDBJ whole genome shotgun (WGS) entry which is preliminary data.</text>
</comment>
<dbReference type="Proteomes" id="UP000599109">
    <property type="component" value="Unassembled WGS sequence"/>
</dbReference>
<protein>
    <submittedName>
        <fullName evidence="1">Uncharacterized protein</fullName>
    </submittedName>
</protein>